<comment type="pathway">
    <text evidence="1">Cell wall biogenesis; cell wall polysaccharide biosynthesis.</text>
</comment>
<dbReference type="AlphaFoldDB" id="C7QZU5"/>
<gene>
    <name evidence="7" type="ordered locus">Jden_1860</name>
</gene>
<evidence type="ECO:0000256" key="4">
    <source>
        <dbReference type="ARBA" id="ARBA00022679"/>
    </source>
</evidence>
<evidence type="ECO:0000256" key="3">
    <source>
        <dbReference type="ARBA" id="ARBA00022676"/>
    </source>
</evidence>
<feature type="transmembrane region" description="Helical" evidence="6">
    <location>
        <begin position="824"/>
        <end position="849"/>
    </location>
</feature>
<dbReference type="STRING" id="471856.Jden_1860"/>
<keyword evidence="3" id="KW-0328">Glycosyltransferase</keyword>
<feature type="transmembrane region" description="Helical" evidence="6">
    <location>
        <begin position="793"/>
        <end position="812"/>
    </location>
</feature>
<proteinExistence type="inferred from homology"/>
<keyword evidence="6" id="KW-0472">Membrane</keyword>
<dbReference type="HOGENOM" id="CLU_005856_0_0_11"/>
<dbReference type="GO" id="GO:0016757">
    <property type="term" value="F:glycosyltransferase activity"/>
    <property type="evidence" value="ECO:0007669"/>
    <property type="project" value="UniProtKB-KW"/>
</dbReference>
<keyword evidence="4 7" id="KW-0808">Transferase</keyword>
<organism evidence="7 8">
    <name type="scientific">Jonesia denitrificans (strain ATCC 14870 / DSM 20603 / BCRC 15368 / CIP 55.134 / JCM 11481 / NBRC 15587 / NCTC 10816 / Prevot 55134)</name>
    <name type="common">Listeria denitrificans</name>
    <dbReference type="NCBI Taxonomy" id="471856"/>
    <lineage>
        <taxon>Bacteria</taxon>
        <taxon>Bacillati</taxon>
        <taxon>Actinomycetota</taxon>
        <taxon>Actinomycetes</taxon>
        <taxon>Micrococcales</taxon>
        <taxon>Jonesiaceae</taxon>
        <taxon>Jonesia</taxon>
    </lineage>
</organism>
<accession>C7QZU5</accession>
<comment type="similarity">
    <text evidence="2">Belongs to the glycosyltransferase 2 family.</text>
</comment>
<feature type="transmembrane region" description="Helical" evidence="6">
    <location>
        <begin position="1165"/>
        <end position="1185"/>
    </location>
</feature>
<evidence type="ECO:0000256" key="1">
    <source>
        <dbReference type="ARBA" id="ARBA00004776"/>
    </source>
</evidence>
<dbReference type="PANTHER" id="PTHR43179:SF12">
    <property type="entry name" value="GALACTOFURANOSYLTRANSFERASE GLFT2"/>
    <property type="match status" value="1"/>
</dbReference>
<sequence length="1192" mass="125774">MNTVSPADPGDTHLVDDATPPRGIPTFPDRADSSSSGASQGEVDGRDEASPAPGDGPVPLPQPVASQVTAVIVTNGHTPYLRPLLVSLVGHDLLPGRIVLADVSVEGTAQLPSGLSWPVRPEIVRVPGAKNFGSAVSRALAQVDPPVREQWLWLFHDDCVVHSGALSALLRVVEYSASVQVIGAKHVRYGAPSDLLDVGYSVAPGGRRFTGVEPGEYDQGQHDGRDDVYAVGLTGALVYRDLWAELGGTDPGFGRYGDSLEFCRRARLHGARVVVAPQAVVEHAQASLLGLRGSSQLLPTPRPTVLDDDVDEPSFAARLSGQRLFAASNRPFIAFPFVVLFLLILAPFRALARIARKQPRRAWTELLSPLGLAARVGQVFASRRRIVKARRVPLSVLAPMQVSLADLVQFYRDRRLARSALRRQLFGLSELDRREVRALAAKRRSVFVVLLSMLAVVTAVAMRDLLPAVVDRGRLMGGALVSADGGWSDLWRVWSSGWVRDGLGASAPADPLVQTLAPVVALTAGNMQWAVNITVVAVLLASGVGAWFAAGAVSRSVVIRLWASLFWVASPALLVAVGQGRLGALIAHSALPWLVVALVRACGVQARDVLQGPVLRYERRQDEQLRAQLAERDTVAARPVAEQSVSSPRQSLAALGGAALVFAVLTAAAPVLLLPGVVLVGTAAVFTRTRALWCVPLPALAVLGPLLLRAVVNWDVGGWRIMFADPGAPFPYDVPDRWQLLLGLPVAVDVPMLSDGWSSAVVGALPFVAGALVLTAALLALMRRGTAVRAVRFSWWVVVLGLATAVASSSVVVSASGGQFVTGWAGAGVSVVWLGLLGACVSAADGLVARTHDYSFGWRQVALGVAGLLVLVVPVGSLALWSDDRVFAGEDSPLQRHEGAVIPAVAQQMQSSGRAARVLLLDSVDDDRVRYQLVHHDGPHLFETSTVVNVAQLGGRPDDIAEIVAHVARGLEAEDGPSLVFLLAQQGIGSVFVPGDDPVLAAQLTSRIDRVAGIERVSSQELGTLWRVNPLAVDPAQATAAPVGVPSLAGGMTAGDQEPERVTVIAGEPAWAVVYEVGSDRSGDAVLGRPQAVSAGPLTVSSTLPSGQGERLLVLAENAAPGWHASVQGRSLVPTEVQGMQAFEIPASAYEGQSLAVSYERSSQLPWLILQCAVLVVFTFLAIPVRRKGGGA</sequence>
<dbReference type="CAZy" id="GT2">
    <property type="family name" value="Glycosyltransferase Family 2"/>
</dbReference>
<feature type="transmembrane region" description="Helical" evidence="6">
    <location>
        <begin position="446"/>
        <end position="466"/>
    </location>
</feature>
<dbReference type="RefSeq" id="WP_015772131.1">
    <property type="nucleotide sequence ID" value="NC_013174.1"/>
</dbReference>
<dbReference type="PANTHER" id="PTHR43179">
    <property type="entry name" value="RHAMNOSYLTRANSFERASE WBBL"/>
    <property type="match status" value="1"/>
</dbReference>
<evidence type="ECO:0000313" key="8">
    <source>
        <dbReference type="Proteomes" id="UP000000628"/>
    </source>
</evidence>
<evidence type="ECO:0000313" key="7">
    <source>
        <dbReference type="EMBL" id="ACV09503.1"/>
    </source>
</evidence>
<dbReference type="Gene3D" id="3.90.550.10">
    <property type="entry name" value="Spore Coat Polysaccharide Biosynthesis Protein SpsA, Chain A"/>
    <property type="match status" value="1"/>
</dbReference>
<keyword evidence="6" id="KW-1133">Transmembrane helix</keyword>
<keyword evidence="6" id="KW-0812">Transmembrane</keyword>
<feature type="transmembrane region" description="Helical" evidence="6">
    <location>
        <begin position="861"/>
        <end position="881"/>
    </location>
</feature>
<protein>
    <submittedName>
        <fullName evidence="7">Glycosyltransferase-like protein</fullName>
    </submittedName>
</protein>
<keyword evidence="8" id="KW-1185">Reference proteome</keyword>
<feature type="region of interest" description="Disordered" evidence="5">
    <location>
        <begin position="1"/>
        <end position="62"/>
    </location>
</feature>
<feature type="transmembrane region" description="Helical" evidence="6">
    <location>
        <begin position="557"/>
        <end position="577"/>
    </location>
</feature>
<dbReference type="Pfam" id="PF13641">
    <property type="entry name" value="Glyco_tranf_2_3"/>
    <property type="match status" value="1"/>
</dbReference>
<evidence type="ECO:0000256" key="5">
    <source>
        <dbReference type="SAM" id="MobiDB-lite"/>
    </source>
</evidence>
<dbReference type="OrthoDB" id="3734530at2"/>
<dbReference type="SUPFAM" id="SSF53448">
    <property type="entry name" value="Nucleotide-diphospho-sugar transferases"/>
    <property type="match status" value="1"/>
</dbReference>
<feature type="transmembrane region" description="Helical" evidence="6">
    <location>
        <begin position="529"/>
        <end position="550"/>
    </location>
</feature>
<reference evidence="7 8" key="1">
    <citation type="journal article" date="2009" name="Stand. Genomic Sci.">
        <title>Complete genome sequence of Jonesia denitrificans type strain (Prevot 55134).</title>
        <authorList>
            <person name="Pukall R."/>
            <person name="Gehrich-Schroter G."/>
            <person name="Lapidus A."/>
            <person name="Nolan M."/>
            <person name="Glavina Del Rio T."/>
            <person name="Lucas S."/>
            <person name="Chen F."/>
            <person name="Tice H."/>
            <person name="Pitluck S."/>
            <person name="Cheng J.F."/>
            <person name="Copeland A."/>
            <person name="Saunders E."/>
            <person name="Brettin T."/>
            <person name="Detter J.C."/>
            <person name="Bruce D."/>
            <person name="Goodwin L."/>
            <person name="Pati A."/>
            <person name="Ivanova N."/>
            <person name="Mavromatis K."/>
            <person name="Ovchinnikova G."/>
            <person name="Chen A."/>
            <person name="Palaniappan K."/>
            <person name="Land M."/>
            <person name="Hauser L."/>
            <person name="Chang Y.J."/>
            <person name="Jeffries C.D."/>
            <person name="Chain P."/>
            <person name="Goker M."/>
            <person name="Bristow J."/>
            <person name="Eisen J.A."/>
            <person name="Markowitz V."/>
            <person name="Hugenholtz P."/>
            <person name="Kyrpides N.C."/>
            <person name="Klenk H.P."/>
            <person name="Han C."/>
        </authorList>
    </citation>
    <scope>NUCLEOTIDE SEQUENCE [LARGE SCALE GENOMIC DNA]</scope>
    <source>
        <strain evidence="8">ATCC 14870 / DSM 20603 / BCRC 15368 / CIP 55.134 / JCM 11481 / NBRC 15587 / NCTC 10816 / Prevot 55134</strain>
    </source>
</reference>
<name>C7QZU5_JONDD</name>
<dbReference type="InterPro" id="IPR029044">
    <property type="entry name" value="Nucleotide-diphossugar_trans"/>
</dbReference>
<evidence type="ECO:0000256" key="2">
    <source>
        <dbReference type="ARBA" id="ARBA00006739"/>
    </source>
</evidence>
<feature type="transmembrane region" description="Helical" evidence="6">
    <location>
        <begin position="652"/>
        <end position="680"/>
    </location>
</feature>
<evidence type="ECO:0000256" key="6">
    <source>
        <dbReference type="SAM" id="Phobius"/>
    </source>
</evidence>
<feature type="transmembrane region" description="Helical" evidence="6">
    <location>
        <begin position="692"/>
        <end position="712"/>
    </location>
</feature>
<feature type="transmembrane region" description="Helical" evidence="6">
    <location>
        <begin position="332"/>
        <end position="352"/>
    </location>
</feature>
<dbReference type="EMBL" id="CP001706">
    <property type="protein sequence ID" value="ACV09503.1"/>
    <property type="molecule type" value="Genomic_DNA"/>
</dbReference>
<dbReference type="KEGG" id="jde:Jden_1860"/>
<feature type="transmembrane region" description="Helical" evidence="6">
    <location>
        <begin position="760"/>
        <end position="781"/>
    </location>
</feature>
<dbReference type="Proteomes" id="UP000000628">
    <property type="component" value="Chromosome"/>
</dbReference>
<dbReference type="eggNOG" id="COG1216">
    <property type="taxonomic scope" value="Bacteria"/>
</dbReference>